<dbReference type="Gene3D" id="3.20.20.70">
    <property type="entry name" value="Aldolase class I"/>
    <property type="match status" value="1"/>
</dbReference>
<evidence type="ECO:0000256" key="2">
    <source>
        <dbReference type="ARBA" id="ARBA00011245"/>
    </source>
</evidence>
<dbReference type="PANTHER" id="PTHR35803:SF2">
    <property type="entry name" value="RETAINING ALPHA-GALACTOSIDASE"/>
    <property type="match status" value="1"/>
</dbReference>
<comment type="cofactor">
    <cofactor evidence="1">
        <name>Ca(2+)</name>
        <dbReference type="ChEBI" id="CHEBI:29108"/>
    </cofactor>
</comment>
<evidence type="ECO:0000313" key="8">
    <source>
        <dbReference type="Proteomes" id="UP001565200"/>
    </source>
</evidence>
<comment type="caution">
    <text evidence="7">The sequence shown here is derived from an EMBL/GenBank/DDBJ whole genome shotgun (WGS) entry which is preliminary data.</text>
</comment>
<dbReference type="InterPro" id="IPR017853">
    <property type="entry name" value="GH"/>
</dbReference>
<comment type="subunit">
    <text evidence="2">Monomer.</text>
</comment>
<evidence type="ECO:0000256" key="4">
    <source>
        <dbReference type="SAM" id="SignalP"/>
    </source>
</evidence>
<keyword evidence="7" id="KW-0378">Hydrolase</keyword>
<keyword evidence="3" id="KW-0106">Calcium</keyword>
<dbReference type="InterPro" id="IPR014718">
    <property type="entry name" value="GH-type_carb-bd"/>
</dbReference>
<dbReference type="Gene3D" id="2.70.98.10">
    <property type="match status" value="1"/>
</dbReference>
<dbReference type="RefSeq" id="WP_369863262.1">
    <property type="nucleotide sequence ID" value="NZ_JBCLPP010000009.1"/>
</dbReference>
<accession>A0ABV4CVK3</accession>
<keyword evidence="4" id="KW-0732">Signal</keyword>
<proteinExistence type="predicted"/>
<dbReference type="PANTHER" id="PTHR35803">
    <property type="entry name" value="GLUCAN 1,4-ALPHA-GLUCOSIDASE SUSB-RELATED"/>
    <property type="match status" value="1"/>
</dbReference>
<feature type="domain" description="Glycosyl-hydrolase 97 catalytic" evidence="5">
    <location>
        <begin position="284"/>
        <end position="430"/>
    </location>
</feature>
<reference evidence="7 8" key="1">
    <citation type="submission" date="2024-03" db="EMBL/GenBank/DDBJ databases">
        <title>Mouse gut bacterial collection (mGBC) of GemPharmatech.</title>
        <authorList>
            <person name="He Y."/>
            <person name="Dong L."/>
            <person name="Wu D."/>
            <person name="Gao X."/>
            <person name="Lin Z."/>
        </authorList>
    </citation>
    <scope>NUCLEOTIDE SEQUENCE [LARGE SCALE GENOMIC DNA]</scope>
    <source>
        <strain evidence="7 8">54-13</strain>
    </source>
</reference>
<feature type="domain" description="Glycosyl-hydrolase 97 N-terminal" evidence="6">
    <location>
        <begin position="29"/>
        <end position="256"/>
    </location>
</feature>
<gene>
    <name evidence="7" type="ORF">AAK873_04395</name>
</gene>
<dbReference type="Pfam" id="PF14508">
    <property type="entry name" value="GH97_N"/>
    <property type="match status" value="1"/>
</dbReference>
<evidence type="ECO:0000259" key="6">
    <source>
        <dbReference type="Pfam" id="PF14508"/>
    </source>
</evidence>
<dbReference type="Proteomes" id="UP001565200">
    <property type="component" value="Unassembled WGS sequence"/>
</dbReference>
<name>A0ABV4CVK3_9BACT</name>
<feature type="chain" id="PRO_5047379929" evidence="4">
    <location>
        <begin position="18"/>
        <end position="537"/>
    </location>
</feature>
<evidence type="ECO:0000259" key="5">
    <source>
        <dbReference type="Pfam" id="PF10566"/>
    </source>
</evidence>
<dbReference type="Pfam" id="PF10566">
    <property type="entry name" value="Glyco_hydro_97"/>
    <property type="match status" value="1"/>
</dbReference>
<dbReference type="SUPFAM" id="SSF51445">
    <property type="entry name" value="(Trans)glycosidases"/>
    <property type="match status" value="1"/>
</dbReference>
<evidence type="ECO:0000256" key="1">
    <source>
        <dbReference type="ARBA" id="ARBA00001913"/>
    </source>
</evidence>
<organism evidence="7 8">
    <name type="scientific">Heminiphilus faecis</name>
    <dbReference type="NCBI Taxonomy" id="2601703"/>
    <lineage>
        <taxon>Bacteria</taxon>
        <taxon>Pseudomonadati</taxon>
        <taxon>Bacteroidota</taxon>
        <taxon>Bacteroidia</taxon>
        <taxon>Bacteroidales</taxon>
        <taxon>Muribaculaceae</taxon>
        <taxon>Heminiphilus</taxon>
    </lineage>
</organism>
<dbReference type="InterPro" id="IPR019563">
    <property type="entry name" value="GH97_catalytic"/>
</dbReference>
<sequence>MNHHRLLIILLSLSAMALSRHTATAVKKIQSPDKTIEVTIDKNNMDIHYGNERNLFTVSASGATIDNRPASVDKWIVSSSSLPQNIKYEMTGGKRLKCSNTYNEYRLVADEKDNGTLSMVLRLYNDGVAFRYETEGDGNICGETTQYKIPLSCKRWMQQYDQSYERFFPEETGDAQQDAHWGFPALFELGKDSWALLTEAGIEKCHSASSLTAAETPSAYNISWGSPARCGHTPWRVIILGSLNDITESTLVTDVSPESRIADTSWIKPGAASWIYWAYNRGSKDYRLVTQYIDMAETLKLPYVLIDWEWDIMGNGGDINDALKYAAERNVKTLLWYNSSTAWTTNGAGGPLFRLNKLEDREREFAMLQDMGVAGVKIDFFAGDTQQTMEYCIELLECAARHNLLVNFHGATIPRGWQRTYPNLVSVEGVYGAEWYNNAPVLTDRAAAHNATLPFTRNVIGPMDYTPCTFSDSQHPHITTHGHELALTVLFESTVQHLADKPESYLAQPKEVQEFLTGLPTVWDDTRLLAGYPVNML</sequence>
<keyword evidence="8" id="KW-1185">Reference proteome</keyword>
<evidence type="ECO:0000313" key="7">
    <source>
        <dbReference type="EMBL" id="MEY8244861.1"/>
    </source>
</evidence>
<protein>
    <submittedName>
        <fullName evidence="7">Glycoside hydrolase family 97 catalytic domain-containing protein</fullName>
    </submittedName>
</protein>
<dbReference type="InterPro" id="IPR052720">
    <property type="entry name" value="Glycosyl_hydrolase_97"/>
</dbReference>
<dbReference type="GO" id="GO:0016787">
    <property type="term" value="F:hydrolase activity"/>
    <property type="evidence" value="ECO:0007669"/>
    <property type="project" value="UniProtKB-KW"/>
</dbReference>
<dbReference type="EMBL" id="JBCLPP010000009">
    <property type="protein sequence ID" value="MEY8244861.1"/>
    <property type="molecule type" value="Genomic_DNA"/>
</dbReference>
<feature type="signal peptide" evidence="4">
    <location>
        <begin position="1"/>
        <end position="17"/>
    </location>
</feature>
<dbReference type="InterPro" id="IPR029486">
    <property type="entry name" value="GH97_N"/>
</dbReference>
<evidence type="ECO:0000256" key="3">
    <source>
        <dbReference type="ARBA" id="ARBA00022837"/>
    </source>
</evidence>
<dbReference type="InterPro" id="IPR013785">
    <property type="entry name" value="Aldolase_TIM"/>
</dbReference>